<dbReference type="InParanoid" id="A0A3Q1FLQ2"/>
<organism evidence="3 4">
    <name type="scientific">Acanthochromis polyacanthus</name>
    <name type="common">spiny chromis</name>
    <dbReference type="NCBI Taxonomy" id="80966"/>
    <lineage>
        <taxon>Eukaryota</taxon>
        <taxon>Metazoa</taxon>
        <taxon>Chordata</taxon>
        <taxon>Craniata</taxon>
        <taxon>Vertebrata</taxon>
        <taxon>Euteleostomi</taxon>
        <taxon>Actinopterygii</taxon>
        <taxon>Neopterygii</taxon>
        <taxon>Teleostei</taxon>
        <taxon>Neoteleostei</taxon>
        <taxon>Acanthomorphata</taxon>
        <taxon>Ovalentaria</taxon>
        <taxon>Pomacentridae</taxon>
        <taxon>Acanthochromis</taxon>
    </lineage>
</organism>
<evidence type="ECO:0000313" key="3">
    <source>
        <dbReference type="Ensembl" id="ENSAPOP00000007760.1"/>
    </source>
</evidence>
<evidence type="ECO:0000256" key="1">
    <source>
        <dbReference type="SAM" id="Phobius"/>
    </source>
</evidence>
<dbReference type="RefSeq" id="XP_022050473.1">
    <property type="nucleotide sequence ID" value="XM_022194781.2"/>
</dbReference>
<dbReference type="GeneID" id="110951615"/>
<protein>
    <submittedName>
        <fullName evidence="3">Bifunctional protein GlmU-like</fullName>
    </submittedName>
</protein>
<feature type="domain" description="PPC" evidence="2">
    <location>
        <begin position="48"/>
        <end position="183"/>
    </location>
</feature>
<keyword evidence="4" id="KW-1185">Reference proteome</keyword>
<evidence type="ECO:0000259" key="2">
    <source>
        <dbReference type="PROSITE" id="PS51742"/>
    </source>
</evidence>
<keyword evidence="1" id="KW-1133">Transmembrane helix</keyword>
<proteinExistence type="predicted"/>
<dbReference type="PROSITE" id="PS51742">
    <property type="entry name" value="PPC"/>
    <property type="match status" value="1"/>
</dbReference>
<accession>A0A3Q1FLQ2</accession>
<dbReference type="GeneTree" id="ENSGT00400000024959"/>
<evidence type="ECO:0000313" key="4">
    <source>
        <dbReference type="Proteomes" id="UP000257200"/>
    </source>
</evidence>
<dbReference type="PANTHER" id="PTHR34988:SF1">
    <property type="entry name" value="DNA-BINDING PROTEIN"/>
    <property type="match status" value="1"/>
</dbReference>
<dbReference type="AlphaFoldDB" id="A0A3Q1FLQ2"/>
<dbReference type="Pfam" id="PF03479">
    <property type="entry name" value="PCC"/>
    <property type="match status" value="1"/>
</dbReference>
<keyword evidence="1" id="KW-0472">Membrane</keyword>
<dbReference type="STRING" id="80966.ENSAPOP00000007760"/>
<dbReference type="PANTHER" id="PTHR34988">
    <property type="entry name" value="PROTEIN, PUTATIVE-RELATED"/>
    <property type="match status" value="1"/>
</dbReference>
<dbReference type="SUPFAM" id="SSF117856">
    <property type="entry name" value="AF0104/ALDC/Ptd012-like"/>
    <property type="match status" value="1"/>
</dbReference>
<dbReference type="Ensembl" id="ENSAPOT00000004402.1">
    <property type="protein sequence ID" value="ENSAPOP00000007760.1"/>
    <property type="gene ID" value="ENSAPOG00000009773.1"/>
</dbReference>
<keyword evidence="1" id="KW-0812">Transmembrane</keyword>
<reference evidence="3" key="2">
    <citation type="submission" date="2025-09" db="UniProtKB">
        <authorList>
            <consortium name="Ensembl"/>
        </authorList>
    </citation>
    <scope>IDENTIFICATION</scope>
</reference>
<dbReference type="CDD" id="cd11378">
    <property type="entry name" value="DUF296"/>
    <property type="match status" value="1"/>
</dbReference>
<dbReference type="Proteomes" id="UP000257200">
    <property type="component" value="Unplaced"/>
</dbReference>
<feature type="transmembrane region" description="Helical" evidence="1">
    <location>
        <begin position="20"/>
        <end position="42"/>
    </location>
</feature>
<dbReference type="Gene3D" id="3.30.1330.80">
    <property type="entry name" value="Hypothetical protein, similar to alpha- acetolactate decarboxylase, domain 2"/>
    <property type="match status" value="1"/>
</dbReference>
<name>A0A3Q1FLQ2_9TELE</name>
<dbReference type="OrthoDB" id="2156856at2759"/>
<sequence>MVLRAQEWQRSPGGGPFITFMLLCLGCCVVWISPPFFVTAVVSSAGAGSSLQVHAVRFSPGQELLGCLQAFVEERRLRAPFIITCVGSVTKATLRLASATATNANEVIHLTGRFEIVSFVGTLNPEAHLHISLADSEGKTIGGHVLGDLEIFTTAEVVVGEAVDLQFTRELDQQTGYPELVVRERSQTNLSA</sequence>
<dbReference type="InterPro" id="IPR005175">
    <property type="entry name" value="PPC_dom"/>
</dbReference>
<reference evidence="3" key="1">
    <citation type="submission" date="2025-08" db="UniProtKB">
        <authorList>
            <consortium name="Ensembl"/>
        </authorList>
    </citation>
    <scope>IDENTIFICATION</scope>
</reference>